<dbReference type="AlphaFoldDB" id="A0A0B6XY73"/>
<keyword evidence="1" id="KW-0732">Signal</keyword>
<name>A0A0B6XY73_9EUPU</name>
<protein>
    <recommendedName>
        <fullName evidence="3">SRCR domain-containing protein</fullName>
    </recommendedName>
</protein>
<accession>A0A0B6XY73</accession>
<feature type="non-terminal residue" evidence="2">
    <location>
        <position position="66"/>
    </location>
</feature>
<dbReference type="CDD" id="cd00037">
    <property type="entry name" value="CLECT"/>
    <property type="match status" value="1"/>
</dbReference>
<evidence type="ECO:0000256" key="1">
    <source>
        <dbReference type="SAM" id="SignalP"/>
    </source>
</evidence>
<dbReference type="InterPro" id="IPR016187">
    <property type="entry name" value="CTDL_fold"/>
</dbReference>
<feature type="non-terminal residue" evidence="2">
    <location>
        <position position="1"/>
    </location>
</feature>
<proteinExistence type="predicted"/>
<feature type="chain" id="PRO_5002110399" description="SRCR domain-containing protein" evidence="1">
    <location>
        <begin position="19"/>
        <end position="66"/>
    </location>
</feature>
<dbReference type="InterPro" id="IPR016186">
    <property type="entry name" value="C-type_lectin-like/link_sf"/>
</dbReference>
<reference evidence="2" key="1">
    <citation type="submission" date="2014-12" db="EMBL/GenBank/DDBJ databases">
        <title>Insight into the proteome of Arion vulgaris.</title>
        <authorList>
            <person name="Aradska J."/>
            <person name="Bulat T."/>
            <person name="Smidak R."/>
            <person name="Sarate P."/>
            <person name="Gangsoo J."/>
            <person name="Sialana F."/>
            <person name="Bilban M."/>
            <person name="Lubec G."/>
        </authorList>
    </citation>
    <scope>NUCLEOTIDE SEQUENCE</scope>
    <source>
        <tissue evidence="2">Skin</tissue>
    </source>
</reference>
<dbReference type="Gene3D" id="3.10.100.10">
    <property type="entry name" value="Mannose-Binding Protein A, subunit A"/>
    <property type="match status" value="1"/>
</dbReference>
<evidence type="ECO:0000313" key="2">
    <source>
        <dbReference type="EMBL" id="CEK48436.1"/>
    </source>
</evidence>
<evidence type="ECO:0008006" key="3">
    <source>
        <dbReference type="Google" id="ProtNLM"/>
    </source>
</evidence>
<dbReference type="SUPFAM" id="SSF56436">
    <property type="entry name" value="C-type lectin-like"/>
    <property type="match status" value="1"/>
</dbReference>
<feature type="signal peptide" evidence="1">
    <location>
        <begin position="1"/>
        <end position="18"/>
    </location>
</feature>
<sequence length="66" mass="7326">YIMLLVLLTCLSVQCAHGEPQYDSDDGDNCGYIPVTKYYDWETRSCGDKLGFICKKSASQVNSGQP</sequence>
<organism evidence="2">
    <name type="scientific">Arion vulgaris</name>
    <dbReference type="NCBI Taxonomy" id="1028688"/>
    <lineage>
        <taxon>Eukaryota</taxon>
        <taxon>Metazoa</taxon>
        <taxon>Spiralia</taxon>
        <taxon>Lophotrochozoa</taxon>
        <taxon>Mollusca</taxon>
        <taxon>Gastropoda</taxon>
        <taxon>Heterobranchia</taxon>
        <taxon>Euthyneura</taxon>
        <taxon>Panpulmonata</taxon>
        <taxon>Eupulmonata</taxon>
        <taxon>Stylommatophora</taxon>
        <taxon>Helicina</taxon>
        <taxon>Arionoidea</taxon>
        <taxon>Arionidae</taxon>
        <taxon>Arion</taxon>
    </lineage>
</organism>
<dbReference type="EMBL" id="HACG01001571">
    <property type="protein sequence ID" value="CEK48436.1"/>
    <property type="molecule type" value="Transcribed_RNA"/>
</dbReference>
<gene>
    <name evidence="2" type="primary">ORF3963</name>
</gene>